<keyword evidence="2" id="KW-1003">Cell membrane</keyword>
<feature type="transmembrane region" description="Helical" evidence="10">
    <location>
        <begin position="273"/>
        <end position="291"/>
    </location>
</feature>
<dbReference type="FunCoup" id="A0A482X602">
    <property type="interactions" value="85"/>
</dbReference>
<evidence type="ECO:0000313" key="12">
    <source>
        <dbReference type="Proteomes" id="UP000291343"/>
    </source>
</evidence>
<keyword evidence="6 10" id="KW-1133">Transmembrane helix</keyword>
<evidence type="ECO:0000256" key="10">
    <source>
        <dbReference type="RuleBase" id="RU351113"/>
    </source>
</evidence>
<evidence type="ECO:0000256" key="4">
    <source>
        <dbReference type="ARBA" id="ARBA00022692"/>
    </source>
</evidence>
<dbReference type="PANTHER" id="PTHR21137">
    <property type="entry name" value="ODORANT RECEPTOR"/>
    <property type="match status" value="1"/>
</dbReference>
<accession>A0A482X602</accession>
<dbReference type="AlphaFoldDB" id="A0A482X602"/>
<comment type="caution">
    <text evidence="10">Lacks conserved residue(s) required for the propagation of feature annotation.</text>
</comment>
<keyword evidence="7 10" id="KW-0472">Membrane</keyword>
<keyword evidence="4 10" id="KW-0812">Transmembrane</keyword>
<reference evidence="11 12" key="1">
    <citation type="journal article" date="2017" name="Gigascience">
        <title>Genome sequence of the small brown planthopper, Laodelphax striatellus.</title>
        <authorList>
            <person name="Zhu J."/>
            <person name="Jiang F."/>
            <person name="Wang X."/>
            <person name="Yang P."/>
            <person name="Bao Y."/>
            <person name="Zhao W."/>
            <person name="Wang W."/>
            <person name="Lu H."/>
            <person name="Wang Q."/>
            <person name="Cui N."/>
            <person name="Li J."/>
            <person name="Chen X."/>
            <person name="Luo L."/>
            <person name="Yu J."/>
            <person name="Kang L."/>
            <person name="Cui F."/>
        </authorList>
    </citation>
    <scope>NUCLEOTIDE SEQUENCE [LARGE SCALE GENOMIC DNA]</scope>
    <source>
        <strain evidence="11">Lst14</strain>
    </source>
</reference>
<comment type="caution">
    <text evidence="11">The sequence shown here is derived from an EMBL/GenBank/DDBJ whole genome shotgun (WGS) entry which is preliminary data.</text>
</comment>
<dbReference type="PANTHER" id="PTHR21137:SF35">
    <property type="entry name" value="ODORANT RECEPTOR 19A-RELATED"/>
    <property type="match status" value="1"/>
</dbReference>
<keyword evidence="8 10" id="KW-0675">Receptor</keyword>
<feature type="transmembrane region" description="Helical" evidence="10">
    <location>
        <begin position="165"/>
        <end position="186"/>
    </location>
</feature>
<dbReference type="Proteomes" id="UP000291343">
    <property type="component" value="Unassembled WGS sequence"/>
</dbReference>
<feature type="transmembrane region" description="Helical" evidence="10">
    <location>
        <begin position="21"/>
        <end position="41"/>
    </location>
</feature>
<keyword evidence="5 10" id="KW-0552">Olfaction</keyword>
<evidence type="ECO:0000256" key="1">
    <source>
        <dbReference type="ARBA" id="ARBA00004651"/>
    </source>
</evidence>
<dbReference type="OrthoDB" id="7616982at2759"/>
<evidence type="ECO:0000256" key="2">
    <source>
        <dbReference type="ARBA" id="ARBA00022475"/>
    </source>
</evidence>
<evidence type="ECO:0000256" key="9">
    <source>
        <dbReference type="ARBA" id="ARBA00023224"/>
    </source>
</evidence>
<evidence type="ECO:0000256" key="8">
    <source>
        <dbReference type="ARBA" id="ARBA00023170"/>
    </source>
</evidence>
<name>A0A482X602_LAOST</name>
<feature type="transmembrane region" description="Helical" evidence="10">
    <location>
        <begin position="117"/>
        <end position="138"/>
    </location>
</feature>
<evidence type="ECO:0000256" key="5">
    <source>
        <dbReference type="ARBA" id="ARBA00022725"/>
    </source>
</evidence>
<comment type="similarity">
    <text evidence="10">Belongs to the insect chemoreceptor superfamily. Heteromeric odorant receptor channel (TC 1.A.69) family.</text>
</comment>
<evidence type="ECO:0000256" key="6">
    <source>
        <dbReference type="ARBA" id="ARBA00022989"/>
    </source>
</evidence>
<dbReference type="GO" id="GO:0005549">
    <property type="term" value="F:odorant binding"/>
    <property type="evidence" value="ECO:0007669"/>
    <property type="project" value="InterPro"/>
</dbReference>
<dbReference type="Pfam" id="PF02949">
    <property type="entry name" value="7tm_6"/>
    <property type="match status" value="1"/>
</dbReference>
<proteinExistence type="inferred from homology"/>
<keyword evidence="12" id="KW-1185">Reference proteome</keyword>
<keyword evidence="3 10" id="KW-0716">Sensory transduction</keyword>
<keyword evidence="9 10" id="KW-0807">Transducer</keyword>
<dbReference type="GO" id="GO:0007165">
    <property type="term" value="P:signal transduction"/>
    <property type="evidence" value="ECO:0007669"/>
    <property type="project" value="UniProtKB-KW"/>
</dbReference>
<comment type="subcellular location">
    <subcellularLocation>
        <location evidence="1 10">Cell membrane</location>
        <topology evidence="1 10">Multi-pass membrane protein</topology>
    </subcellularLocation>
</comment>
<gene>
    <name evidence="11" type="ORF">LSTR_LSTR000049</name>
</gene>
<sequence length="395" mass="46355">METKNQKSLPLSSFGNMLPKYLSTLYLLCTFLMQIDLVVSMKTQWQDFMKRILSIKEFNTTLFAMFGYLSMNFEVAHLERMIDVHFRRLNAQNMRGNRIIENRDMRKEDFERKASRIFMAIFLSGCILPYFQGIMLAVKNGTKDLDFDKLPYIIYTHYPEKLRTVPIYLTIMTTQCLWYGLMLIHWYHLYKCFFMSTLCMITEMELLVVALNNLLDCEMAEKENKSDENTRVDKKGQAENNLLDKYMTRIIKEHYIICSGLKTLNTGASSMSLGFYNVFAMQMCLFILFVIEMNEMVARIKYTVLGIIVFSISVSASKMGQDLADQGERLRLKIYQSEWIDKPVWLQKYILLMITRASRNMEMKPYGLYVLDMSSVTNVVKGTYTYFNLVTSLRV</sequence>
<evidence type="ECO:0000313" key="11">
    <source>
        <dbReference type="EMBL" id="RZF41335.1"/>
    </source>
</evidence>
<dbReference type="InParanoid" id="A0A482X602"/>
<dbReference type="InterPro" id="IPR004117">
    <property type="entry name" value="7tm6_olfct_rcpt"/>
</dbReference>
<dbReference type="GO" id="GO:0005886">
    <property type="term" value="C:plasma membrane"/>
    <property type="evidence" value="ECO:0007669"/>
    <property type="project" value="UniProtKB-SubCell"/>
</dbReference>
<evidence type="ECO:0000256" key="3">
    <source>
        <dbReference type="ARBA" id="ARBA00022606"/>
    </source>
</evidence>
<evidence type="ECO:0000256" key="7">
    <source>
        <dbReference type="ARBA" id="ARBA00023136"/>
    </source>
</evidence>
<dbReference type="GO" id="GO:0004984">
    <property type="term" value="F:olfactory receptor activity"/>
    <property type="evidence" value="ECO:0007669"/>
    <property type="project" value="InterPro"/>
</dbReference>
<dbReference type="EMBL" id="QKKF02016774">
    <property type="protein sequence ID" value="RZF41335.1"/>
    <property type="molecule type" value="Genomic_DNA"/>
</dbReference>
<protein>
    <recommendedName>
        <fullName evidence="10">Odorant receptor</fullName>
    </recommendedName>
</protein>
<organism evidence="11 12">
    <name type="scientific">Laodelphax striatellus</name>
    <name type="common">Small brown planthopper</name>
    <name type="synonym">Delphax striatella</name>
    <dbReference type="NCBI Taxonomy" id="195883"/>
    <lineage>
        <taxon>Eukaryota</taxon>
        <taxon>Metazoa</taxon>
        <taxon>Ecdysozoa</taxon>
        <taxon>Arthropoda</taxon>
        <taxon>Hexapoda</taxon>
        <taxon>Insecta</taxon>
        <taxon>Pterygota</taxon>
        <taxon>Neoptera</taxon>
        <taxon>Paraneoptera</taxon>
        <taxon>Hemiptera</taxon>
        <taxon>Auchenorrhyncha</taxon>
        <taxon>Fulgoroidea</taxon>
        <taxon>Delphacidae</taxon>
        <taxon>Criomorphinae</taxon>
        <taxon>Laodelphax</taxon>
    </lineage>
</organism>